<gene>
    <name evidence="2" type="ORF">LZ538_03170</name>
</gene>
<evidence type="ECO:0000256" key="1">
    <source>
        <dbReference type="SAM" id="SignalP"/>
    </source>
</evidence>
<dbReference type="EMBL" id="JAMGBE010000001">
    <property type="protein sequence ID" value="MCL6729056.1"/>
    <property type="molecule type" value="Genomic_DNA"/>
</dbReference>
<dbReference type="RefSeq" id="WP_249830541.1">
    <property type="nucleotide sequence ID" value="NZ_JAMGBE010000001.1"/>
</dbReference>
<feature type="signal peptide" evidence="1">
    <location>
        <begin position="1"/>
        <end position="21"/>
    </location>
</feature>
<keyword evidence="1" id="KW-0732">Signal</keyword>
<proteinExistence type="predicted"/>
<sequence>MRRAPRALVLVLLASAQPGAAAPGRPVEWRVQGLDEVRLETLIRDADSGVSASGACQRLSNPIVVTLNRSIAGGPELKVAAAVRFHPFRAAFIVEPVRSPRDGTLQFDRMSTLAVHGRSYPIDDPVLATRAEDCGDL</sequence>
<organism evidence="2 3">
    <name type="scientific">Sphingomonas hankyongi</name>
    <dbReference type="NCBI Taxonomy" id="2908209"/>
    <lineage>
        <taxon>Bacteria</taxon>
        <taxon>Pseudomonadati</taxon>
        <taxon>Pseudomonadota</taxon>
        <taxon>Alphaproteobacteria</taxon>
        <taxon>Sphingomonadales</taxon>
        <taxon>Sphingomonadaceae</taxon>
        <taxon>Sphingomonas</taxon>
    </lineage>
</organism>
<dbReference type="Proteomes" id="UP001165342">
    <property type="component" value="Unassembled WGS sequence"/>
</dbReference>
<evidence type="ECO:0000313" key="3">
    <source>
        <dbReference type="Proteomes" id="UP001165342"/>
    </source>
</evidence>
<reference evidence="2" key="1">
    <citation type="submission" date="2022-05" db="EMBL/GenBank/DDBJ databases">
        <authorList>
            <person name="Jo J.-H."/>
            <person name="Im W.-T."/>
        </authorList>
    </citation>
    <scope>NUCLEOTIDE SEQUENCE</scope>
    <source>
        <strain evidence="2">SE220</strain>
    </source>
</reference>
<comment type="caution">
    <text evidence="2">The sequence shown here is derived from an EMBL/GenBank/DDBJ whole genome shotgun (WGS) entry which is preliminary data.</text>
</comment>
<protein>
    <submittedName>
        <fullName evidence="2">Uncharacterized protein</fullName>
    </submittedName>
</protein>
<feature type="chain" id="PRO_5046624207" evidence="1">
    <location>
        <begin position="22"/>
        <end position="137"/>
    </location>
</feature>
<name>A0ABT0S001_9SPHN</name>
<keyword evidence="3" id="KW-1185">Reference proteome</keyword>
<accession>A0ABT0S001</accession>
<evidence type="ECO:0000313" key="2">
    <source>
        <dbReference type="EMBL" id="MCL6729056.1"/>
    </source>
</evidence>